<keyword evidence="3" id="KW-1185">Reference proteome</keyword>
<dbReference type="AlphaFoldDB" id="I4B698"/>
<evidence type="ECO:0000256" key="1">
    <source>
        <dbReference type="SAM" id="Phobius"/>
    </source>
</evidence>
<evidence type="ECO:0000313" key="3">
    <source>
        <dbReference type="Proteomes" id="UP000006048"/>
    </source>
</evidence>
<proteinExistence type="predicted"/>
<reference evidence="2 3" key="1">
    <citation type="submission" date="2012-06" db="EMBL/GenBank/DDBJ databases">
        <title>The complete chromosome of genome of Turneriella parva DSM 21527.</title>
        <authorList>
            <consortium name="US DOE Joint Genome Institute (JGI-PGF)"/>
            <person name="Lucas S."/>
            <person name="Han J."/>
            <person name="Lapidus A."/>
            <person name="Bruce D."/>
            <person name="Goodwin L."/>
            <person name="Pitluck S."/>
            <person name="Peters L."/>
            <person name="Kyrpides N."/>
            <person name="Mavromatis K."/>
            <person name="Ivanova N."/>
            <person name="Mikhailova N."/>
            <person name="Chertkov O."/>
            <person name="Detter J.C."/>
            <person name="Tapia R."/>
            <person name="Han C."/>
            <person name="Land M."/>
            <person name="Hauser L."/>
            <person name="Markowitz V."/>
            <person name="Cheng J.-F."/>
            <person name="Hugenholtz P."/>
            <person name="Woyke T."/>
            <person name="Wu D."/>
            <person name="Gronow S."/>
            <person name="Wellnitz S."/>
            <person name="Brambilla E."/>
            <person name="Klenk H.-P."/>
            <person name="Eisen J.A."/>
        </authorList>
    </citation>
    <scope>NUCLEOTIDE SEQUENCE [LARGE SCALE GENOMIC DNA]</scope>
    <source>
        <strain evidence="3">ATCC BAA-1111 / DSM 21527 / NCTC 11395 / H</strain>
    </source>
</reference>
<dbReference type="PANTHER" id="PTHR34219">
    <property type="entry name" value="IRON-REGULATED INNER MEMBRANE PROTEIN-RELATED"/>
    <property type="match status" value="1"/>
</dbReference>
<keyword evidence="1" id="KW-0812">Transmembrane</keyword>
<dbReference type="RefSeq" id="WP_014803311.1">
    <property type="nucleotide sequence ID" value="NC_018020.1"/>
</dbReference>
<accession>I4B698</accession>
<dbReference type="Pfam" id="PF03929">
    <property type="entry name" value="PepSY_TM"/>
    <property type="match status" value="1"/>
</dbReference>
<dbReference type="EMBL" id="CP002959">
    <property type="protein sequence ID" value="AFM12805.1"/>
    <property type="molecule type" value="Genomic_DNA"/>
</dbReference>
<dbReference type="HOGENOM" id="CLU_1119775_0_0_12"/>
<dbReference type="PANTHER" id="PTHR34219:SF1">
    <property type="entry name" value="PEPSY DOMAIN-CONTAINING PROTEIN"/>
    <property type="match status" value="1"/>
</dbReference>
<keyword evidence="1" id="KW-1133">Transmembrane helix</keyword>
<protein>
    <recommendedName>
        <fullName evidence="4">PepSY domain-containing protein</fullName>
    </recommendedName>
</protein>
<keyword evidence="1" id="KW-0472">Membrane</keyword>
<feature type="transmembrane region" description="Helical" evidence="1">
    <location>
        <begin position="221"/>
        <end position="241"/>
    </location>
</feature>
<dbReference type="InterPro" id="IPR005625">
    <property type="entry name" value="PepSY-ass_TM"/>
</dbReference>
<gene>
    <name evidence="2" type="ordered locus">Turpa_2159</name>
</gene>
<evidence type="ECO:0000313" key="2">
    <source>
        <dbReference type="EMBL" id="AFM12805.1"/>
    </source>
</evidence>
<dbReference type="STRING" id="869212.Turpa_2159"/>
<organism evidence="2 3">
    <name type="scientific">Turneriella parva (strain ATCC BAA-1111 / DSM 21527 / NCTC 11395 / H)</name>
    <name type="common">Leptospira parva</name>
    <dbReference type="NCBI Taxonomy" id="869212"/>
    <lineage>
        <taxon>Bacteria</taxon>
        <taxon>Pseudomonadati</taxon>
        <taxon>Spirochaetota</taxon>
        <taxon>Spirochaetia</taxon>
        <taxon>Leptospirales</taxon>
        <taxon>Leptospiraceae</taxon>
        <taxon>Turneriella</taxon>
    </lineage>
</organism>
<dbReference type="Proteomes" id="UP000006048">
    <property type="component" value="Chromosome"/>
</dbReference>
<evidence type="ECO:0008006" key="4">
    <source>
        <dbReference type="Google" id="ProtNLM"/>
    </source>
</evidence>
<name>I4B698_TURPD</name>
<dbReference type="KEGG" id="tpx:Turpa_2159"/>
<feature type="transmembrane region" description="Helical" evidence="1">
    <location>
        <begin position="26"/>
        <end position="52"/>
    </location>
</feature>
<sequence>MLNTQYSSPSPVRRGGWGVRFWHRRIAILSAGFLLLTAVTGILWAYAPHLYFKEGYLKKKSLKAAPSLSAARLAPQEAIRLAEAAGKVGPAESVVLRAEGGRLVFEVVRREGKAAHSQLVDAISGEKLSPLDEKMAAAVAAEYVVGNPTLKNATVIDNYRHRSGKLVPSVYRVAFVASGNPEIYIDRNSAAIVEESDDARAFHFWVMKLHQLQFFGTKKELTLIPGLALILLVITGMLIWWRRYRALS</sequence>